<keyword evidence="4 7" id="KW-1133">Transmembrane helix</keyword>
<dbReference type="InterPro" id="IPR005498">
    <property type="entry name" value="T4SS_VirB10/TraB/TrbI"/>
</dbReference>
<keyword evidence="5 7" id="KW-0472">Membrane</keyword>
<feature type="transmembrane region" description="Helical" evidence="7">
    <location>
        <begin position="21"/>
        <end position="42"/>
    </location>
</feature>
<keyword evidence="8" id="KW-0614">Plasmid</keyword>
<protein>
    <submittedName>
        <fullName evidence="8">TrbI/VirB10 family protein</fullName>
    </submittedName>
</protein>
<dbReference type="Proteomes" id="UP000595197">
    <property type="component" value="Plasmid pTT6-5"/>
</dbReference>
<evidence type="ECO:0000256" key="7">
    <source>
        <dbReference type="SAM" id="Phobius"/>
    </source>
</evidence>
<evidence type="ECO:0000256" key="3">
    <source>
        <dbReference type="ARBA" id="ARBA00022692"/>
    </source>
</evidence>
<dbReference type="CDD" id="cd16429">
    <property type="entry name" value="VirB10"/>
    <property type="match status" value="1"/>
</dbReference>
<gene>
    <name evidence="8" type="ORF">IGS68_35065</name>
</gene>
<evidence type="ECO:0000313" key="8">
    <source>
        <dbReference type="EMBL" id="QQP94033.1"/>
    </source>
</evidence>
<dbReference type="InterPro" id="IPR042217">
    <property type="entry name" value="T4SS_VirB10/TrbI"/>
</dbReference>
<keyword evidence="9" id="KW-1185">Reference proteome</keyword>
<reference evidence="8" key="1">
    <citation type="submission" date="2021-02" db="EMBL/GenBank/DDBJ databases">
        <title>Skermanella TT6 skin isolate.</title>
        <authorList>
            <person name="Lee K."/>
            <person name="Ganzorig M."/>
        </authorList>
    </citation>
    <scope>NUCLEOTIDE SEQUENCE</scope>
    <source>
        <strain evidence="8">TT6</strain>
    </source>
</reference>
<proteinExistence type="inferred from homology"/>
<dbReference type="EMBL" id="CP067425">
    <property type="protein sequence ID" value="QQP94033.1"/>
    <property type="molecule type" value="Genomic_DNA"/>
</dbReference>
<keyword evidence="3 7" id="KW-0812">Transmembrane</keyword>
<comment type="similarity">
    <text evidence="2">Belongs to the TrbI/VirB10 family.</text>
</comment>
<evidence type="ECO:0000256" key="4">
    <source>
        <dbReference type="ARBA" id="ARBA00022989"/>
    </source>
</evidence>
<name>A0ABX7BIM5_9PROT</name>
<evidence type="ECO:0000256" key="2">
    <source>
        <dbReference type="ARBA" id="ARBA00010265"/>
    </source>
</evidence>
<evidence type="ECO:0000313" key="9">
    <source>
        <dbReference type="Proteomes" id="UP000595197"/>
    </source>
</evidence>
<comment type="subcellular location">
    <subcellularLocation>
        <location evidence="1">Membrane</location>
        <topology evidence="1">Single-pass membrane protein</topology>
    </subcellularLocation>
</comment>
<feature type="compositionally biased region" description="Low complexity" evidence="6">
    <location>
        <begin position="137"/>
        <end position="153"/>
    </location>
</feature>
<accession>A0ABX7BIM5</accession>
<evidence type="ECO:0000256" key="1">
    <source>
        <dbReference type="ARBA" id="ARBA00004167"/>
    </source>
</evidence>
<evidence type="ECO:0000256" key="5">
    <source>
        <dbReference type="ARBA" id="ARBA00023136"/>
    </source>
</evidence>
<feature type="region of interest" description="Disordered" evidence="6">
    <location>
        <begin position="67"/>
        <end position="162"/>
    </location>
</feature>
<evidence type="ECO:0000256" key="6">
    <source>
        <dbReference type="SAM" id="MobiDB-lite"/>
    </source>
</evidence>
<organism evidence="8 9">
    <name type="scientific">Skermanella cutis</name>
    <dbReference type="NCBI Taxonomy" id="2775420"/>
    <lineage>
        <taxon>Bacteria</taxon>
        <taxon>Pseudomonadati</taxon>
        <taxon>Pseudomonadota</taxon>
        <taxon>Alphaproteobacteria</taxon>
        <taxon>Rhodospirillales</taxon>
        <taxon>Azospirillaceae</taxon>
        <taxon>Skermanella</taxon>
    </lineage>
</organism>
<feature type="compositionally biased region" description="Pro residues" evidence="6">
    <location>
        <begin position="79"/>
        <end position="107"/>
    </location>
</feature>
<geneLocation type="plasmid" evidence="8 9">
    <name>pTT6-5</name>
</geneLocation>
<dbReference type="Gene3D" id="2.40.128.260">
    <property type="entry name" value="Type IV secretion system, VirB10/TraB/TrbI"/>
    <property type="match status" value="1"/>
</dbReference>
<dbReference type="Pfam" id="PF03743">
    <property type="entry name" value="TrbI"/>
    <property type="match status" value="1"/>
</dbReference>
<dbReference type="RefSeq" id="WP_201083926.1">
    <property type="nucleotide sequence ID" value="NZ_CP067425.2"/>
</dbReference>
<sequence>MAIAPPEWIDDPRPGISKYRFWPLAVLAMGVAVAVFLLILWLTSGPSEPASSARDDGAQMLAAARPLPGLPTDYTQIKRPPPPAPLPQQVEAPPPPQPAPTPAPRPQPVIVQGGTPKKSWREEAREASPTMITVSNPAQRGQQAQQSQGSPAGDGRGDIYSSARLTAPFPDQVNAGTPLRAHTEQPITTDAPGYVTALVLNDVYTADKRCVAIPHGSRLFGETIGEVKEGQVRVTTVWTALTRPQPRNDTITLTRVVGAESDGTPGIRGTVNNHWWRKFGFIVASSAIDLGTAALSGRGSNGTAIVIGGTVAENARSPLDDFVKKQLDIAPTIEVSPREISVMLSQHLPLSCFGE</sequence>